<evidence type="ECO:0000256" key="1">
    <source>
        <dbReference type="ARBA" id="ARBA00004141"/>
    </source>
</evidence>
<keyword evidence="4 6" id="KW-1133">Transmembrane helix</keyword>
<evidence type="ECO:0000313" key="7">
    <source>
        <dbReference type="EnsemblMetazoa" id="XP_038061414.1"/>
    </source>
</evidence>
<sequence length="682" mass="73841">MASNDRVQIEMADTSFQTDAADRGNTIRSENGRTRFSDKADDISLVIDTGRVKAETGTRRARPLRGLVYGLEDIPPWYTTLLLGLQHFMTDIGSNVSLAFILAPYLCVSHDPLTVAKIIGTLFFVNGLVTLLQTTFGVRLPIIQGTSFAFLVPTFSILNIRGDCPPPPTENSTMEEIDAAEDEWLSRITEIQGAIMVASCVQVIIGATGIVGILLNFIGPLAITPTITLIGLSLQSAAATRAGKHWGIAVMTIALIILFSQYIPEIGVPTLGYNSRRKCHLSRFKLFKLFPIILGVAVSWLFCVIFTATDVFPDDPNAYGYAARTDLNSMLLERAPWFRFPYPGQWGTPTVTLSGVLGIMAGVFASIIESIGDYYACARLSGAPPPPQHAINRGVLIEGIGCILAGAWGSGNGTTSHSQNIGTIGLTKVGSRVVVQVAGCIMIVTGLIIKISAVFATMPDPIVGGILCITFGMVTAVGLSNLQFVDLNSSRNLFVLGFSTLMGLVVPYYVEQNSGLIKTGSVEFDQIVTVMLTTDMFVGGFLAIILDNTIPGTDEERGLLSWREHVTGDTADINNREEETENEAGKAEGVEDNDLGLTVMNGGSDGVVPITNRPTETALPPCYDLPLVTRFIRRWAWCRYLPVSPTFQGFKFGWITKSCKKKHRPNGEIHGHDHEGFQTPAI</sequence>
<feature type="transmembrane region" description="Helical" evidence="6">
    <location>
        <begin position="433"/>
        <end position="456"/>
    </location>
</feature>
<evidence type="ECO:0000256" key="2">
    <source>
        <dbReference type="ARBA" id="ARBA00008821"/>
    </source>
</evidence>
<organism evidence="7 8">
    <name type="scientific">Patiria miniata</name>
    <name type="common">Bat star</name>
    <name type="synonym">Asterina miniata</name>
    <dbReference type="NCBI Taxonomy" id="46514"/>
    <lineage>
        <taxon>Eukaryota</taxon>
        <taxon>Metazoa</taxon>
        <taxon>Echinodermata</taxon>
        <taxon>Eleutherozoa</taxon>
        <taxon>Asterozoa</taxon>
        <taxon>Asteroidea</taxon>
        <taxon>Valvatacea</taxon>
        <taxon>Valvatida</taxon>
        <taxon>Asterinidae</taxon>
        <taxon>Patiria</taxon>
    </lineage>
</organism>
<reference evidence="7" key="1">
    <citation type="submission" date="2022-11" db="UniProtKB">
        <authorList>
            <consortium name="EnsemblMetazoa"/>
        </authorList>
    </citation>
    <scope>IDENTIFICATION</scope>
</reference>
<feature type="transmembrane region" description="Helical" evidence="6">
    <location>
        <begin position="346"/>
        <end position="368"/>
    </location>
</feature>
<dbReference type="GO" id="GO:0016020">
    <property type="term" value="C:membrane"/>
    <property type="evidence" value="ECO:0007669"/>
    <property type="project" value="UniProtKB-SubCell"/>
</dbReference>
<keyword evidence="5 6" id="KW-0472">Membrane</keyword>
<dbReference type="Pfam" id="PF00860">
    <property type="entry name" value="Xan_ur_permease"/>
    <property type="match status" value="1"/>
</dbReference>
<accession>A0A914ADJ3</accession>
<feature type="transmembrane region" description="Helical" evidence="6">
    <location>
        <begin position="530"/>
        <end position="550"/>
    </location>
</feature>
<evidence type="ECO:0008006" key="9">
    <source>
        <dbReference type="Google" id="ProtNLM"/>
    </source>
</evidence>
<comment type="subcellular location">
    <subcellularLocation>
        <location evidence="1">Membrane</location>
        <topology evidence="1">Multi-pass membrane protein</topology>
    </subcellularLocation>
</comment>
<feature type="transmembrane region" description="Helical" evidence="6">
    <location>
        <begin position="493"/>
        <end position="510"/>
    </location>
</feature>
<dbReference type="PANTHER" id="PTHR11119">
    <property type="entry name" value="XANTHINE-URACIL / VITAMIN C PERMEASE FAMILY MEMBER"/>
    <property type="match status" value="1"/>
</dbReference>
<dbReference type="OrthoDB" id="1641903at2759"/>
<protein>
    <recommendedName>
        <fullName evidence="9">Solute carrier family 23 member 2</fullName>
    </recommendedName>
</protein>
<feature type="transmembrane region" description="Helical" evidence="6">
    <location>
        <begin position="462"/>
        <end position="481"/>
    </location>
</feature>
<evidence type="ECO:0000256" key="5">
    <source>
        <dbReference type="ARBA" id="ARBA00023136"/>
    </source>
</evidence>
<dbReference type="GO" id="GO:0022857">
    <property type="term" value="F:transmembrane transporter activity"/>
    <property type="evidence" value="ECO:0007669"/>
    <property type="project" value="InterPro"/>
</dbReference>
<dbReference type="InterPro" id="IPR006043">
    <property type="entry name" value="NCS2"/>
</dbReference>
<evidence type="ECO:0000256" key="4">
    <source>
        <dbReference type="ARBA" id="ARBA00022989"/>
    </source>
</evidence>
<dbReference type="Proteomes" id="UP000887568">
    <property type="component" value="Unplaced"/>
</dbReference>
<keyword evidence="3 6" id="KW-0812">Transmembrane</keyword>
<feature type="transmembrane region" description="Helical" evidence="6">
    <location>
        <begin position="289"/>
        <end position="309"/>
    </location>
</feature>
<feature type="transmembrane region" description="Helical" evidence="6">
    <location>
        <begin position="246"/>
        <end position="268"/>
    </location>
</feature>
<dbReference type="AlphaFoldDB" id="A0A914ADJ3"/>
<dbReference type="EnsemblMetazoa" id="XM_038205486.1">
    <property type="protein sequence ID" value="XP_038061414.1"/>
    <property type="gene ID" value="LOC119732098"/>
</dbReference>
<name>A0A914ADJ3_PATMI</name>
<comment type="similarity">
    <text evidence="2">Belongs to the nucleobase:cation symporter-2 (NCS2) (TC 2.A.40) family.</text>
</comment>
<keyword evidence="8" id="KW-1185">Reference proteome</keyword>
<evidence type="ECO:0000313" key="8">
    <source>
        <dbReference type="Proteomes" id="UP000887568"/>
    </source>
</evidence>
<dbReference type="RefSeq" id="XP_038061414.1">
    <property type="nucleotide sequence ID" value="XM_038205486.1"/>
</dbReference>
<dbReference type="GeneID" id="119732098"/>
<evidence type="ECO:0000256" key="3">
    <source>
        <dbReference type="ARBA" id="ARBA00022692"/>
    </source>
</evidence>
<proteinExistence type="inferred from homology"/>
<dbReference type="OMA" id="WEKFSLY"/>
<evidence type="ECO:0000256" key="6">
    <source>
        <dbReference type="SAM" id="Phobius"/>
    </source>
</evidence>